<reference evidence="3 4" key="1">
    <citation type="submission" date="2023-06" db="EMBL/GenBank/DDBJ databases">
        <authorList>
            <person name="Feng G."/>
            <person name="Li J."/>
            <person name="Zhu H."/>
        </authorList>
    </citation>
    <scope>NUCLEOTIDE SEQUENCE [LARGE SCALE GENOMIC DNA]</scope>
    <source>
        <strain evidence="3 4">RHCKG28</strain>
    </source>
</reference>
<feature type="compositionally biased region" description="Low complexity" evidence="1">
    <location>
        <begin position="95"/>
        <end position="115"/>
    </location>
</feature>
<comment type="caution">
    <text evidence="3">The sequence shown here is derived from an EMBL/GenBank/DDBJ whole genome shotgun (WGS) entry which is preliminary data.</text>
</comment>
<evidence type="ECO:0000256" key="1">
    <source>
        <dbReference type="SAM" id="MobiDB-lite"/>
    </source>
</evidence>
<feature type="region of interest" description="Disordered" evidence="1">
    <location>
        <begin position="67"/>
        <end position="130"/>
    </location>
</feature>
<proteinExistence type="predicted"/>
<sequence>MDTEPPQGDDLQRMLVPMKRHVLEHATPRRSRRGRTTGIALGIVGVLLLGATGGGVALGLIPTSFTGQAQAPAPSDTPEQLPSEAPSGAPVSDEPTPVLTPTSTPTPTPTSTRPPYSLSDPSTWTISGTEVGPVALGGQLDAETDDLRGVLSDEFSSCSNPRASFWAGKGTLLTIITGADGRIESLSVRGLAETTDRPPTTAAGIGPGSTVAELRAAYPDLRRSSTSDPDPAVTDDPYGGLTTTVDGSFVTFSTRGPDFPVDEVWVSTVDDAPPTEYCN</sequence>
<evidence type="ECO:0000256" key="2">
    <source>
        <dbReference type="SAM" id="Phobius"/>
    </source>
</evidence>
<keyword evidence="4" id="KW-1185">Reference proteome</keyword>
<dbReference type="EMBL" id="JAUCMN010000012">
    <property type="protein sequence ID" value="MDM7892898.1"/>
    <property type="molecule type" value="Genomic_DNA"/>
</dbReference>
<protein>
    <submittedName>
        <fullName evidence="3">Uncharacterized protein</fullName>
    </submittedName>
</protein>
<name>A0ABT7TTH4_9MICO</name>
<accession>A0ABT7TTH4</accession>
<organism evidence="3 4">
    <name type="scientific">Curtobacterium caseinilyticum</name>
    <dbReference type="NCBI Taxonomy" id="3055137"/>
    <lineage>
        <taxon>Bacteria</taxon>
        <taxon>Bacillati</taxon>
        <taxon>Actinomycetota</taxon>
        <taxon>Actinomycetes</taxon>
        <taxon>Micrococcales</taxon>
        <taxon>Microbacteriaceae</taxon>
        <taxon>Curtobacterium</taxon>
    </lineage>
</organism>
<evidence type="ECO:0000313" key="3">
    <source>
        <dbReference type="EMBL" id="MDM7892898.1"/>
    </source>
</evidence>
<keyword evidence="2" id="KW-0472">Membrane</keyword>
<feature type="compositionally biased region" description="Polar residues" evidence="1">
    <location>
        <begin position="119"/>
        <end position="128"/>
    </location>
</feature>
<keyword evidence="2" id="KW-0812">Transmembrane</keyword>
<evidence type="ECO:0000313" key="4">
    <source>
        <dbReference type="Proteomes" id="UP001236404"/>
    </source>
</evidence>
<dbReference type="RefSeq" id="WP_289474991.1">
    <property type="nucleotide sequence ID" value="NZ_JAUCMN010000012.1"/>
</dbReference>
<feature type="transmembrane region" description="Helical" evidence="2">
    <location>
        <begin position="39"/>
        <end position="61"/>
    </location>
</feature>
<feature type="region of interest" description="Disordered" evidence="1">
    <location>
        <begin position="221"/>
        <end position="240"/>
    </location>
</feature>
<dbReference type="Proteomes" id="UP001236404">
    <property type="component" value="Unassembled WGS sequence"/>
</dbReference>
<gene>
    <name evidence="3" type="ORF">QUG93_14490</name>
</gene>
<keyword evidence="2" id="KW-1133">Transmembrane helix</keyword>